<dbReference type="OMA" id="ATIKERW"/>
<keyword evidence="2 6" id="KW-0812">Transmembrane</keyword>
<feature type="transmembrane region" description="Helical" evidence="6">
    <location>
        <begin position="394"/>
        <end position="413"/>
    </location>
</feature>
<reference evidence="9" key="1">
    <citation type="journal article" date="2013" name="Genome Announc.">
        <title>Draft genome sequence of the grapevine dieback fungus Eutypa lata UCR-EL1.</title>
        <authorList>
            <person name="Blanco-Ulate B."/>
            <person name="Rolshausen P.E."/>
            <person name="Cantu D."/>
        </authorList>
    </citation>
    <scope>NUCLEOTIDE SEQUENCE [LARGE SCALE GENOMIC DNA]</scope>
    <source>
        <strain evidence="9">UCR-EL1</strain>
    </source>
</reference>
<feature type="transmembrane region" description="Helical" evidence="6">
    <location>
        <begin position="104"/>
        <end position="121"/>
    </location>
</feature>
<evidence type="ECO:0000256" key="4">
    <source>
        <dbReference type="ARBA" id="ARBA00023136"/>
    </source>
</evidence>
<evidence type="ECO:0000259" key="7">
    <source>
        <dbReference type="PROSITE" id="PS50850"/>
    </source>
</evidence>
<feature type="region of interest" description="Disordered" evidence="5">
    <location>
        <begin position="27"/>
        <end position="46"/>
    </location>
</feature>
<dbReference type="PANTHER" id="PTHR23501">
    <property type="entry name" value="MAJOR FACILITATOR SUPERFAMILY"/>
    <property type="match status" value="1"/>
</dbReference>
<proteinExistence type="predicted"/>
<dbReference type="GO" id="GO:0005886">
    <property type="term" value="C:plasma membrane"/>
    <property type="evidence" value="ECO:0007669"/>
    <property type="project" value="TreeGrafter"/>
</dbReference>
<dbReference type="AlphaFoldDB" id="M7TGM6"/>
<dbReference type="Pfam" id="PF07690">
    <property type="entry name" value="MFS_1"/>
    <property type="match status" value="1"/>
</dbReference>
<dbReference type="Gene3D" id="1.20.1250.20">
    <property type="entry name" value="MFS general substrate transporter like domains"/>
    <property type="match status" value="1"/>
</dbReference>
<keyword evidence="4 6" id="KW-0472">Membrane</keyword>
<dbReference type="InterPro" id="IPR011701">
    <property type="entry name" value="MFS"/>
</dbReference>
<dbReference type="GO" id="GO:0022857">
    <property type="term" value="F:transmembrane transporter activity"/>
    <property type="evidence" value="ECO:0007669"/>
    <property type="project" value="InterPro"/>
</dbReference>
<keyword evidence="9" id="KW-1185">Reference proteome</keyword>
<organism evidence="8 9">
    <name type="scientific">Eutypa lata (strain UCR-EL1)</name>
    <name type="common">Grapevine dieback disease fungus</name>
    <name type="synonym">Eutypa armeniacae</name>
    <dbReference type="NCBI Taxonomy" id="1287681"/>
    <lineage>
        <taxon>Eukaryota</taxon>
        <taxon>Fungi</taxon>
        <taxon>Dikarya</taxon>
        <taxon>Ascomycota</taxon>
        <taxon>Pezizomycotina</taxon>
        <taxon>Sordariomycetes</taxon>
        <taxon>Xylariomycetidae</taxon>
        <taxon>Xylariales</taxon>
        <taxon>Diatrypaceae</taxon>
        <taxon>Eutypa</taxon>
    </lineage>
</organism>
<gene>
    <name evidence="8" type="ORF">UCREL1_3887</name>
</gene>
<protein>
    <submittedName>
        <fullName evidence="8">Putative mfs multidrug transporter protein</fullName>
    </submittedName>
</protein>
<feature type="domain" description="Major facilitator superfamily (MFS) profile" evidence="7">
    <location>
        <begin position="1"/>
        <end position="474"/>
    </location>
</feature>
<dbReference type="InterPro" id="IPR036259">
    <property type="entry name" value="MFS_trans_sf"/>
</dbReference>
<feature type="transmembrane region" description="Helical" evidence="6">
    <location>
        <begin position="321"/>
        <end position="342"/>
    </location>
</feature>
<dbReference type="InterPro" id="IPR020846">
    <property type="entry name" value="MFS_dom"/>
</dbReference>
<dbReference type="EMBL" id="KB706134">
    <property type="protein sequence ID" value="EMR69091.1"/>
    <property type="molecule type" value="Genomic_DNA"/>
</dbReference>
<evidence type="ECO:0000313" key="8">
    <source>
        <dbReference type="EMBL" id="EMR69091.1"/>
    </source>
</evidence>
<dbReference type="SUPFAM" id="SSF103473">
    <property type="entry name" value="MFS general substrate transporter"/>
    <property type="match status" value="1"/>
</dbReference>
<feature type="transmembrane region" description="Helical" evidence="6">
    <location>
        <begin position="141"/>
        <end position="162"/>
    </location>
</feature>
<evidence type="ECO:0000256" key="1">
    <source>
        <dbReference type="ARBA" id="ARBA00004141"/>
    </source>
</evidence>
<feature type="transmembrane region" description="Helical" evidence="6">
    <location>
        <begin position="64"/>
        <end position="92"/>
    </location>
</feature>
<comment type="subcellular location">
    <subcellularLocation>
        <location evidence="1">Membrane</location>
        <topology evidence="1">Multi-pass membrane protein</topology>
    </subcellularLocation>
</comment>
<accession>M7TGM6</accession>
<feature type="transmembrane region" description="Helical" evidence="6">
    <location>
        <begin position="452"/>
        <end position="470"/>
    </location>
</feature>
<dbReference type="PANTHER" id="PTHR23501:SF43">
    <property type="entry name" value="MULTIDRUG TRANSPORTER, PUTATIVE (AFU_ORTHOLOGUE AFUA_6G03040)-RELATED"/>
    <property type="match status" value="1"/>
</dbReference>
<dbReference type="KEGG" id="ela:UCREL1_3887"/>
<evidence type="ECO:0000313" key="9">
    <source>
        <dbReference type="Proteomes" id="UP000012174"/>
    </source>
</evidence>
<feature type="transmembrane region" description="Helical" evidence="6">
    <location>
        <begin position="281"/>
        <end position="300"/>
    </location>
</feature>
<feature type="transmembrane region" description="Helical" evidence="6">
    <location>
        <begin position="174"/>
        <end position="192"/>
    </location>
</feature>
<dbReference type="HOGENOM" id="CLU_000960_22_2_1"/>
<evidence type="ECO:0000256" key="6">
    <source>
        <dbReference type="SAM" id="Phobius"/>
    </source>
</evidence>
<feature type="transmembrane region" description="Helical" evidence="6">
    <location>
        <begin position="250"/>
        <end position="269"/>
    </location>
</feature>
<dbReference type="OrthoDB" id="440553at2759"/>
<keyword evidence="3 6" id="KW-1133">Transmembrane helix</keyword>
<evidence type="ECO:0000256" key="5">
    <source>
        <dbReference type="SAM" id="MobiDB-lite"/>
    </source>
</evidence>
<evidence type="ECO:0000256" key="3">
    <source>
        <dbReference type="ARBA" id="ARBA00022989"/>
    </source>
</evidence>
<evidence type="ECO:0000256" key="2">
    <source>
        <dbReference type="ARBA" id="ARBA00022692"/>
    </source>
</evidence>
<sequence length="478" mass="51571">MLLASSKGTMGDTPALAPSLIHDATTTPAPTSELEKVGGDAPPSPNTGDDYDGDSIIYVHGVRFWLIAAVIAIVLFLASIDTTIATTSLVAITQELGEFESASWIFSSYLLGYVAVIVILAKFSDVFGPGCAAAQTMTQLIILRAFQGVACGGGFALSLIMIIESVPPAKYGTYVANANLAPVLAYFLGPILGGAISENTTWRWIFWINVPIGVVALTLALVGIPNGFPYQERPRHRPTDIMSRKTLDRLDLPGCTLLLLATMAFTACFQEADSRFPWGSAYVITLLVVSVVLLTALLFWERYISLASRVREPVLPWRFMTNRVMVGVMFVFSLLTASLAWTQVLESFHLALLFLSGCGLNYTTQYLMIAFVAEKEDKSVGMGIGNQLRMMGGAIGLAIATSVFNGYTVARLANLGILDPSLDLGASGQSSIPSTSHDEVRQILSEGYNRQMLLMCAIAAAEVPAALLLWKREQVMFQ</sequence>
<dbReference type="PROSITE" id="PS50850">
    <property type="entry name" value="MFS"/>
    <property type="match status" value="1"/>
</dbReference>
<feature type="transmembrane region" description="Helical" evidence="6">
    <location>
        <begin position="348"/>
        <end position="373"/>
    </location>
</feature>
<dbReference type="eggNOG" id="KOG0254">
    <property type="taxonomic scope" value="Eukaryota"/>
</dbReference>
<name>M7TGM6_EUTLA</name>
<dbReference type="Proteomes" id="UP000012174">
    <property type="component" value="Unassembled WGS sequence"/>
</dbReference>
<feature type="transmembrane region" description="Helical" evidence="6">
    <location>
        <begin position="204"/>
        <end position="229"/>
    </location>
</feature>